<dbReference type="InterPro" id="IPR006667">
    <property type="entry name" value="SLC41_membr_dom"/>
</dbReference>
<keyword evidence="6" id="KW-1133">Transmembrane helix</keyword>
<dbReference type="GO" id="GO:0016020">
    <property type="term" value="C:membrane"/>
    <property type="evidence" value="ECO:0007669"/>
    <property type="project" value="UniProtKB-SubCell"/>
</dbReference>
<keyword evidence="5" id="KW-0460">Magnesium</keyword>
<organism evidence="10 11">
    <name type="scientific">Raoultella terrigena</name>
    <name type="common">Klebsiella terrigena</name>
    <dbReference type="NCBI Taxonomy" id="577"/>
    <lineage>
        <taxon>Bacteria</taxon>
        <taxon>Pseudomonadati</taxon>
        <taxon>Pseudomonadota</taxon>
        <taxon>Gammaproteobacteria</taxon>
        <taxon>Enterobacterales</taxon>
        <taxon>Enterobacteriaceae</taxon>
        <taxon>Klebsiella/Raoultella group</taxon>
        <taxon>Raoultella</taxon>
    </lineage>
</organism>
<reference evidence="10 11" key="1">
    <citation type="submission" date="2018-12" db="EMBL/GenBank/DDBJ databases">
        <authorList>
            <consortium name="Pathogen Informatics"/>
        </authorList>
    </citation>
    <scope>NUCLEOTIDE SEQUENCE [LARGE SCALE GENOMIC DNA]</scope>
    <source>
        <strain evidence="10 11">NCTC13098</strain>
    </source>
</reference>
<dbReference type="AlphaFoldDB" id="A0A3P8K5R2"/>
<dbReference type="PANTHER" id="PTHR41394:SF8">
    <property type="entry name" value="MAGNESIUM TRANSPORTER MGTE"/>
    <property type="match status" value="1"/>
</dbReference>
<dbReference type="SUPFAM" id="SSF54631">
    <property type="entry name" value="CBS-domain pair"/>
    <property type="match status" value="1"/>
</dbReference>
<comment type="similarity">
    <text evidence="2">Belongs to the SLC41A transporter family.</text>
</comment>
<sequence length="349" mass="38454">MSSIQHCATHPANAAFDGDAIAQYMRTDFITLPEQLSVHEARERFVSQLTSDDIPGQVFVVAGRKLRGSLSIKKLLQESDTTQPIRYLMDSCLFRVKPDDERQQVVAELGERGLDLVPVVEKGELVGCLMEKEIAHLLEDEVTEDAHLQGATLPLEKPYLEISPWTLWKKRSVWLLLLFVAEAYTSSVIQHFEEALESAIALAFFIPLLIGTGGNSGTQITSTLVRSMALGEVRLRDMGRVIRKEVSTSLLIALHARAGGMPARLDDGHRDGNHADRQPDAGVHYAVERASIVGDPDGAQARRYRPGGGLRAVYRHADRRHGADHLLQNRPVLSWPELIGQSQPPAAGG</sequence>
<evidence type="ECO:0000259" key="9">
    <source>
        <dbReference type="PROSITE" id="PS51371"/>
    </source>
</evidence>
<evidence type="ECO:0000313" key="11">
    <source>
        <dbReference type="Proteomes" id="UP000274346"/>
    </source>
</evidence>
<evidence type="ECO:0000256" key="7">
    <source>
        <dbReference type="ARBA" id="ARBA00023136"/>
    </source>
</evidence>
<dbReference type="EMBL" id="LR131271">
    <property type="protein sequence ID" value="VDR24045.1"/>
    <property type="molecule type" value="Genomic_DNA"/>
</dbReference>
<evidence type="ECO:0000313" key="10">
    <source>
        <dbReference type="EMBL" id="VDR24045.1"/>
    </source>
</evidence>
<dbReference type="PROSITE" id="PS51371">
    <property type="entry name" value="CBS"/>
    <property type="match status" value="1"/>
</dbReference>
<keyword evidence="4" id="KW-0812">Transmembrane</keyword>
<keyword evidence="3" id="KW-0813">Transport</keyword>
<evidence type="ECO:0000256" key="8">
    <source>
        <dbReference type="PROSITE-ProRule" id="PRU00703"/>
    </source>
</evidence>
<dbReference type="Proteomes" id="UP000274346">
    <property type="component" value="Chromosome"/>
</dbReference>
<keyword evidence="7" id="KW-0472">Membrane</keyword>
<dbReference type="KEGG" id="rtg:NCTC13098_00321"/>
<name>A0A3P8K5R2_RAOTE</name>
<dbReference type="InterPro" id="IPR036739">
    <property type="entry name" value="SLC41_membr_dom_sf"/>
</dbReference>
<dbReference type="Pfam" id="PF00571">
    <property type="entry name" value="CBS"/>
    <property type="match status" value="2"/>
</dbReference>
<evidence type="ECO:0000256" key="2">
    <source>
        <dbReference type="ARBA" id="ARBA00009749"/>
    </source>
</evidence>
<accession>A0A3P8K5R2</accession>
<evidence type="ECO:0000256" key="6">
    <source>
        <dbReference type="ARBA" id="ARBA00022989"/>
    </source>
</evidence>
<proteinExistence type="inferred from homology"/>
<keyword evidence="8" id="KW-0129">CBS domain</keyword>
<dbReference type="Pfam" id="PF01769">
    <property type="entry name" value="MgtE"/>
    <property type="match status" value="1"/>
</dbReference>
<evidence type="ECO:0000256" key="3">
    <source>
        <dbReference type="ARBA" id="ARBA00022448"/>
    </source>
</evidence>
<protein>
    <submittedName>
        <fullName evidence="10">Magnesium transporter mgtE</fullName>
    </submittedName>
</protein>
<dbReference type="PANTHER" id="PTHR41394">
    <property type="entry name" value="MAGNESIUM TRANSPORTER MGTE"/>
    <property type="match status" value="1"/>
</dbReference>
<gene>
    <name evidence="10" type="ORF">NCTC13098_00321</name>
</gene>
<evidence type="ECO:0000256" key="5">
    <source>
        <dbReference type="ARBA" id="ARBA00022842"/>
    </source>
</evidence>
<dbReference type="Gene3D" id="3.10.580.10">
    <property type="entry name" value="CBS-domain"/>
    <property type="match status" value="1"/>
</dbReference>
<evidence type="ECO:0000256" key="1">
    <source>
        <dbReference type="ARBA" id="ARBA00004141"/>
    </source>
</evidence>
<dbReference type="InterPro" id="IPR000644">
    <property type="entry name" value="CBS_dom"/>
</dbReference>
<evidence type="ECO:0000256" key="4">
    <source>
        <dbReference type="ARBA" id="ARBA00022692"/>
    </source>
</evidence>
<dbReference type="InterPro" id="IPR046342">
    <property type="entry name" value="CBS_dom_sf"/>
</dbReference>
<comment type="subcellular location">
    <subcellularLocation>
        <location evidence="1">Membrane</location>
        <topology evidence="1">Multi-pass membrane protein</topology>
    </subcellularLocation>
</comment>
<dbReference type="SUPFAM" id="SSF161093">
    <property type="entry name" value="MgtE membrane domain-like"/>
    <property type="match status" value="1"/>
</dbReference>
<dbReference type="GO" id="GO:0008324">
    <property type="term" value="F:monoatomic cation transmembrane transporter activity"/>
    <property type="evidence" value="ECO:0007669"/>
    <property type="project" value="InterPro"/>
</dbReference>
<feature type="domain" description="CBS" evidence="9">
    <location>
        <begin position="89"/>
        <end position="144"/>
    </location>
</feature>
<dbReference type="Gene3D" id="1.10.357.20">
    <property type="entry name" value="SLC41 divalent cation transporters, integral membrane domain"/>
    <property type="match status" value="1"/>
</dbReference>